<reference evidence="4 5" key="1">
    <citation type="submission" date="2016-12" db="EMBL/GenBank/DDBJ databases">
        <authorList>
            <person name="Song W.-J."/>
            <person name="Kurnit D.M."/>
        </authorList>
    </citation>
    <scope>NUCLEOTIDE SEQUENCE [LARGE SCALE GENOMIC DNA]</scope>
    <source>
        <strain evidence="4 5">IMCC3135</strain>
    </source>
</reference>
<organism evidence="4 5">
    <name type="scientific">Granulosicoccus antarcticus IMCC3135</name>
    <dbReference type="NCBI Taxonomy" id="1192854"/>
    <lineage>
        <taxon>Bacteria</taxon>
        <taxon>Pseudomonadati</taxon>
        <taxon>Pseudomonadota</taxon>
        <taxon>Gammaproteobacteria</taxon>
        <taxon>Chromatiales</taxon>
        <taxon>Granulosicoccaceae</taxon>
        <taxon>Granulosicoccus</taxon>
    </lineage>
</organism>
<name>A0A2Z2NG28_9GAMM</name>
<dbReference type="InterPro" id="IPR030831">
    <property type="entry name" value="Fuse-rel_SoxYZ"/>
</dbReference>
<gene>
    <name evidence="4" type="ORF">IMCC3135_00450</name>
</gene>
<dbReference type="NCBIfam" id="TIGR04557">
    <property type="entry name" value="fuse_rel_SoxYZ"/>
    <property type="match status" value="1"/>
</dbReference>
<dbReference type="InterPro" id="IPR014880">
    <property type="entry name" value="SoxZ_dom"/>
</dbReference>
<evidence type="ECO:0008006" key="6">
    <source>
        <dbReference type="Google" id="ProtNLM"/>
    </source>
</evidence>
<evidence type="ECO:0000313" key="5">
    <source>
        <dbReference type="Proteomes" id="UP000250079"/>
    </source>
</evidence>
<dbReference type="SUPFAM" id="SSF81296">
    <property type="entry name" value="E set domains"/>
    <property type="match status" value="1"/>
</dbReference>
<proteinExistence type="predicted"/>
<keyword evidence="1" id="KW-0732">Signal</keyword>
<sequence>MKNTREAVRACFQAMFFVLSLLVCVAQAQAQDDRWPQLRKAYFGDTLVTLGDDVITMDAPGRAHDAATVPITITVVDTERQVRKLYLFVDQNPLPLAGIFKFTEEAGLWHALETRIRINEYTHVRAVGVLANGELHMSERFVKAAGGCSAPAMADMDKAMARAGKMKLLLDEVNASDTLPFSEAVIKISHPNNSGMQFDQISRNYIPAFYVNHIKADIDGVEVLDVETNFSMSENPVIRLAFNGEMKATTLNVVAMDSKGNQYEKSASLTTRNTN</sequence>
<feature type="domain" description="Ig-like SoxY" evidence="3">
    <location>
        <begin position="40"/>
        <end position="148"/>
    </location>
</feature>
<dbReference type="AlphaFoldDB" id="A0A2Z2NG28"/>
<dbReference type="Gene3D" id="2.60.40.10">
    <property type="entry name" value="Immunoglobulins"/>
    <property type="match status" value="1"/>
</dbReference>
<dbReference type="Proteomes" id="UP000250079">
    <property type="component" value="Chromosome"/>
</dbReference>
<dbReference type="InterPro" id="IPR038162">
    <property type="entry name" value="SoxY_sf"/>
</dbReference>
<dbReference type="RefSeq" id="WP_088915779.1">
    <property type="nucleotide sequence ID" value="NZ_CP018632.1"/>
</dbReference>
<evidence type="ECO:0000256" key="1">
    <source>
        <dbReference type="SAM" id="SignalP"/>
    </source>
</evidence>
<evidence type="ECO:0000259" key="2">
    <source>
        <dbReference type="Pfam" id="PF08770"/>
    </source>
</evidence>
<protein>
    <recommendedName>
        <fullName evidence="6">Ig-like SoxY domain-containing protein</fullName>
    </recommendedName>
</protein>
<dbReference type="Pfam" id="PF08770">
    <property type="entry name" value="SoxZ"/>
    <property type="match status" value="1"/>
</dbReference>
<feature type="domain" description="Sulphur oxidation protein SoxZ" evidence="2">
    <location>
        <begin position="183"/>
        <end position="267"/>
    </location>
</feature>
<evidence type="ECO:0000259" key="3">
    <source>
        <dbReference type="Pfam" id="PF13501"/>
    </source>
</evidence>
<accession>A0A2Z2NG28</accession>
<dbReference type="EMBL" id="CP018632">
    <property type="protein sequence ID" value="ASJ70216.1"/>
    <property type="molecule type" value="Genomic_DNA"/>
</dbReference>
<feature type="chain" id="PRO_5016332867" description="Ig-like SoxY domain-containing protein" evidence="1">
    <location>
        <begin position="31"/>
        <end position="275"/>
    </location>
</feature>
<dbReference type="InterPro" id="IPR013783">
    <property type="entry name" value="Ig-like_fold"/>
</dbReference>
<dbReference type="Pfam" id="PF13501">
    <property type="entry name" value="SoxY"/>
    <property type="match status" value="1"/>
</dbReference>
<keyword evidence="5" id="KW-1185">Reference proteome</keyword>
<dbReference type="KEGG" id="gai:IMCC3135_00450"/>
<dbReference type="InterPro" id="IPR032711">
    <property type="entry name" value="SoxY"/>
</dbReference>
<dbReference type="Gene3D" id="2.60.40.2470">
    <property type="entry name" value="SoxY domain"/>
    <property type="match status" value="1"/>
</dbReference>
<evidence type="ECO:0000313" key="4">
    <source>
        <dbReference type="EMBL" id="ASJ70216.1"/>
    </source>
</evidence>
<dbReference type="InterPro" id="IPR014756">
    <property type="entry name" value="Ig_E-set"/>
</dbReference>
<feature type="signal peptide" evidence="1">
    <location>
        <begin position="1"/>
        <end position="30"/>
    </location>
</feature>
<dbReference type="OrthoDB" id="8538315at2"/>